<reference evidence="2" key="1">
    <citation type="submission" date="2017-11" db="EMBL/GenBank/DDBJ databases">
        <title>Phenotypic and genomic properties of facultatively anaerobic sulfur-reducing natronoarchaea from hypersaline soda lakes.</title>
        <authorList>
            <person name="Sorokin D.Y."/>
            <person name="Kublanov I.V."/>
            <person name="Roman P."/>
            <person name="Sinninghe Damste J.S."/>
            <person name="Golyshin P.N."/>
            <person name="Rojo D."/>
            <person name="Ciordia S."/>
            <person name="Mena M.D.C."/>
            <person name="Ferrer M."/>
            <person name="Messina E."/>
            <person name="Smedile F."/>
            <person name="La Spada G."/>
            <person name="La Cono V."/>
            <person name="Yakimov M.M."/>
        </authorList>
    </citation>
    <scope>NUCLEOTIDE SEQUENCE [LARGE SCALE GENOMIC DNA]</scope>
    <source>
        <strain evidence="2">AArc-Sl</strain>
    </source>
</reference>
<name>A0A343TL46_9EURY</name>
<dbReference type="GO" id="GO:0043756">
    <property type="term" value="F:adenosylcobinamide hydrolase activity"/>
    <property type="evidence" value="ECO:0007669"/>
    <property type="project" value="UniProtKB-EC"/>
</dbReference>
<dbReference type="AlphaFoldDB" id="A0A343TL46"/>
<dbReference type="Pfam" id="PF01955">
    <property type="entry name" value="CbiZ"/>
    <property type="match status" value="1"/>
</dbReference>
<keyword evidence="1" id="KW-0378">Hydrolase</keyword>
<organism evidence="1 2">
    <name type="scientific">Halalkaliarchaeum desulfuricum</name>
    <dbReference type="NCBI Taxonomy" id="2055893"/>
    <lineage>
        <taxon>Archaea</taxon>
        <taxon>Methanobacteriati</taxon>
        <taxon>Methanobacteriota</taxon>
        <taxon>Stenosarchaea group</taxon>
        <taxon>Halobacteria</taxon>
        <taxon>Halobacteriales</taxon>
        <taxon>Haloferacaceae</taxon>
        <taxon>Halalkaliarchaeum</taxon>
    </lineage>
</organism>
<proteinExistence type="predicted"/>
<evidence type="ECO:0000313" key="2">
    <source>
        <dbReference type="Proteomes" id="UP000263012"/>
    </source>
</evidence>
<gene>
    <name evidence="1" type="primary">cbiZ</name>
    <name evidence="1" type="ORF">AArcSl_2193</name>
</gene>
<dbReference type="EC" id="3.5.1.90" evidence="1"/>
<dbReference type="InterPro" id="IPR002808">
    <property type="entry name" value="AdoCbi_amidolase"/>
</dbReference>
<accession>A0A343TL46</accession>
<dbReference type="KEGG" id="hdf:AArcSl_2193"/>
<dbReference type="EMBL" id="CP025066">
    <property type="protein sequence ID" value="AUX09818.1"/>
    <property type="molecule type" value="Genomic_DNA"/>
</dbReference>
<dbReference type="PANTHER" id="PTHR35336:SF5">
    <property type="entry name" value="ADENOSYLCOBINAMIDE AMIDOHYDROLASE"/>
    <property type="match status" value="1"/>
</dbReference>
<protein>
    <submittedName>
        <fullName evidence="1">Adenosylcobinamide hydrolase</fullName>
        <ecNumber evidence="1">3.5.1.90</ecNumber>
    </submittedName>
</protein>
<dbReference type="GeneID" id="37878545"/>
<dbReference type="PANTHER" id="PTHR35336">
    <property type="entry name" value="ADENOSYLCOBINAMIDE AMIDOHYDROLASE"/>
    <property type="match status" value="1"/>
</dbReference>
<dbReference type="Proteomes" id="UP000263012">
    <property type="component" value="Chromosome"/>
</dbReference>
<dbReference type="RefSeq" id="WP_119819041.1">
    <property type="nucleotide sequence ID" value="NZ_CP025066.1"/>
</dbReference>
<dbReference type="OrthoDB" id="157452at2157"/>
<keyword evidence="2" id="KW-1185">Reference proteome</keyword>
<evidence type="ECO:0000313" key="1">
    <source>
        <dbReference type="EMBL" id="AUX09818.1"/>
    </source>
</evidence>
<sequence length="242" mass="24789">MFEARTNGGILEIERPETVWLSTGWRGGRRVADAAYSVTVPDGWHPDEIALDVADRLAAAGVVDLPADEIGRTAPILLTGVDAENARGARLGPVEAYATAGVSNLAELPMDPVGTDFPDGGKWDRPIGTVNLVVGTTAALSEGALANLVAVAAEAKAATLCFEIGAPGTTSDAVVVAADPSGPETGFSGSATPVGNAARACVREAVRASLHARYGENPPPSSVDRAEYGIVTDARAEVFSPE</sequence>
<dbReference type="InterPro" id="IPR052209">
    <property type="entry name" value="CbiZ"/>
</dbReference>